<dbReference type="Gene3D" id="3.40.50.720">
    <property type="entry name" value="NAD(P)-binding Rossmann-like Domain"/>
    <property type="match status" value="2"/>
</dbReference>
<dbReference type="EMBL" id="FQUE01000008">
    <property type="protein sequence ID" value="SHF56350.1"/>
    <property type="molecule type" value="Genomic_DNA"/>
</dbReference>
<dbReference type="InterPro" id="IPR036291">
    <property type="entry name" value="NAD(P)-bd_dom_sf"/>
</dbReference>
<protein>
    <recommendedName>
        <fullName evidence="5">Saccharopine dehydrogenase [NAD(+), L-lysine-forming]</fullName>
        <ecNumber evidence="4">1.5.1.7</ecNumber>
    </recommendedName>
    <alternativeName>
        <fullName evidence="10">Lysine--2-oxoglutarate reductase</fullName>
    </alternativeName>
</protein>
<feature type="active site" description="Proton acceptor" evidence="12">
    <location>
        <position position="75"/>
    </location>
</feature>
<evidence type="ECO:0000256" key="1">
    <source>
        <dbReference type="ARBA" id="ARBA00004884"/>
    </source>
</evidence>
<dbReference type="InterPro" id="IPR051168">
    <property type="entry name" value="AASS"/>
</dbReference>
<evidence type="ECO:0000256" key="8">
    <source>
        <dbReference type="ARBA" id="ARBA00023027"/>
    </source>
</evidence>
<evidence type="ECO:0000256" key="6">
    <source>
        <dbReference type="ARBA" id="ARBA00022605"/>
    </source>
</evidence>
<dbReference type="RefSeq" id="WP_072858081.1">
    <property type="nucleotide sequence ID" value="NZ_FQUE01000008.1"/>
</dbReference>
<evidence type="ECO:0000256" key="11">
    <source>
        <dbReference type="ARBA" id="ARBA00047860"/>
    </source>
</evidence>
<comment type="pathway">
    <text evidence="1">Amino-acid biosynthesis; L-lysine biosynthesis via AAA pathway; L-lysine from L-alpha-aminoadipate (fungal route): step 3/3.</text>
</comment>
<evidence type="ECO:0000256" key="3">
    <source>
        <dbReference type="ARBA" id="ARBA00011245"/>
    </source>
</evidence>
<organism evidence="16 17">
    <name type="scientific">Loktanella atrilutea</name>
    <dbReference type="NCBI Taxonomy" id="366533"/>
    <lineage>
        <taxon>Bacteria</taxon>
        <taxon>Pseudomonadati</taxon>
        <taxon>Pseudomonadota</taxon>
        <taxon>Alphaproteobacteria</taxon>
        <taxon>Rhodobacterales</taxon>
        <taxon>Roseobacteraceae</taxon>
        <taxon>Loktanella</taxon>
    </lineage>
</organism>
<evidence type="ECO:0000256" key="5">
    <source>
        <dbReference type="ARBA" id="ARBA00021221"/>
    </source>
</evidence>
<evidence type="ECO:0000256" key="13">
    <source>
        <dbReference type="PIRSR" id="PIRSR018250-3"/>
    </source>
</evidence>
<feature type="binding site" evidence="13">
    <location>
        <position position="127"/>
    </location>
    <ligand>
        <name>NAD(+)</name>
        <dbReference type="ChEBI" id="CHEBI:57540"/>
    </ligand>
</feature>
<evidence type="ECO:0000256" key="10">
    <source>
        <dbReference type="ARBA" id="ARBA00033228"/>
    </source>
</evidence>
<evidence type="ECO:0000259" key="14">
    <source>
        <dbReference type="SMART" id="SM01002"/>
    </source>
</evidence>
<dbReference type="PIRSF" id="PIRSF018250">
    <property type="entry name" value="Saccharopine_DH_Lys"/>
    <property type="match status" value="1"/>
</dbReference>
<evidence type="ECO:0000256" key="4">
    <source>
        <dbReference type="ARBA" id="ARBA00012847"/>
    </source>
</evidence>
<dbReference type="SUPFAM" id="SSF51735">
    <property type="entry name" value="NAD(P)-binding Rossmann-fold domains"/>
    <property type="match status" value="1"/>
</dbReference>
<evidence type="ECO:0000259" key="15">
    <source>
        <dbReference type="SMART" id="SM01003"/>
    </source>
</evidence>
<dbReference type="STRING" id="366533.SAMN05444339_10830"/>
<dbReference type="SMART" id="SM01003">
    <property type="entry name" value="AlaDh_PNT_N"/>
    <property type="match status" value="1"/>
</dbReference>
<evidence type="ECO:0000256" key="9">
    <source>
        <dbReference type="ARBA" id="ARBA00023157"/>
    </source>
</evidence>
<proteinExistence type="inferred from homology"/>
<dbReference type="AlphaFoldDB" id="A0A1M5CNQ5"/>
<feature type="binding site" evidence="13">
    <location>
        <position position="215"/>
    </location>
    <ligand>
        <name>NAD(+)</name>
        <dbReference type="ChEBI" id="CHEBI:57540"/>
    </ligand>
</feature>
<dbReference type="SMART" id="SM01002">
    <property type="entry name" value="AlaDh_PNT_C"/>
    <property type="match status" value="1"/>
</dbReference>
<evidence type="ECO:0000313" key="16">
    <source>
        <dbReference type="EMBL" id="SHF56350.1"/>
    </source>
</evidence>
<dbReference type="InterPro" id="IPR007886">
    <property type="entry name" value="AlaDH/PNT_N"/>
</dbReference>
<dbReference type="EC" id="1.5.1.7" evidence="4"/>
<keyword evidence="6" id="KW-0028">Amino-acid biosynthesis</keyword>
<feature type="domain" description="Alanine dehydrogenase/pyridine nucleotide transhydrogenase N-terminal" evidence="15">
    <location>
        <begin position="5"/>
        <end position="139"/>
    </location>
</feature>
<evidence type="ECO:0000313" key="17">
    <source>
        <dbReference type="Proteomes" id="UP000183987"/>
    </source>
</evidence>
<dbReference type="CDD" id="cd12188">
    <property type="entry name" value="SDH"/>
    <property type="match status" value="1"/>
</dbReference>
<dbReference type="SUPFAM" id="SSF52283">
    <property type="entry name" value="Formate/glycerate dehydrogenase catalytic domain-like"/>
    <property type="match status" value="1"/>
</dbReference>
<comment type="subunit">
    <text evidence="3">Monomer.</text>
</comment>
<feature type="active site" description="Proton donor" evidence="12">
    <location>
        <position position="93"/>
    </location>
</feature>
<dbReference type="PANTHER" id="PTHR11133:SF23">
    <property type="entry name" value="SACCHAROPINE DEHYDROGENASE [NAD(+), L-LYSINE-FORMING]"/>
    <property type="match status" value="1"/>
</dbReference>
<accession>A0A1M5CNQ5</accession>
<comment type="similarity">
    <text evidence="2">Belongs to the AlaDH/PNT family.</text>
</comment>
<keyword evidence="7" id="KW-0560">Oxidoreductase</keyword>
<evidence type="ECO:0000256" key="7">
    <source>
        <dbReference type="ARBA" id="ARBA00023002"/>
    </source>
</evidence>
<evidence type="ECO:0000256" key="2">
    <source>
        <dbReference type="ARBA" id="ARBA00005689"/>
    </source>
</evidence>
<reference evidence="17" key="1">
    <citation type="submission" date="2016-11" db="EMBL/GenBank/DDBJ databases">
        <authorList>
            <person name="Varghese N."/>
            <person name="Submissions S."/>
        </authorList>
    </citation>
    <scope>NUCLEOTIDE SEQUENCE [LARGE SCALE GENOMIC DNA]</scope>
    <source>
        <strain evidence="17">DSM 29326</strain>
    </source>
</reference>
<feature type="binding site" evidence="13">
    <location>
        <position position="219"/>
    </location>
    <ligand>
        <name>NAD(+)</name>
        <dbReference type="ChEBI" id="CHEBI:57540"/>
    </ligand>
</feature>
<dbReference type="Pfam" id="PF05222">
    <property type="entry name" value="AlaDh_PNT_N"/>
    <property type="match status" value="1"/>
</dbReference>
<dbReference type="InterPro" id="IPR027281">
    <property type="entry name" value="Lys1"/>
</dbReference>
<keyword evidence="9" id="KW-1015">Disulfide bond</keyword>
<feature type="domain" description="Alanine dehydrogenase/pyridine nucleotide transhydrogenase NAD(H)-binding" evidence="14">
    <location>
        <begin position="169"/>
        <end position="299"/>
    </location>
</feature>
<dbReference type="Proteomes" id="UP000183987">
    <property type="component" value="Unassembled WGS sequence"/>
</dbReference>
<feature type="binding site" evidence="13">
    <location>
        <begin position="303"/>
        <end position="306"/>
    </location>
    <ligand>
        <name>NAD(+)</name>
        <dbReference type="ChEBI" id="CHEBI:57540"/>
    </ligand>
</feature>
<dbReference type="GO" id="GO:0019878">
    <property type="term" value="P:lysine biosynthetic process via aminoadipic acid"/>
    <property type="evidence" value="ECO:0007669"/>
    <property type="project" value="UniProtKB-UniPathway"/>
</dbReference>
<name>A0A1M5CNQ5_LOKAT</name>
<feature type="binding site" evidence="13">
    <location>
        <begin position="194"/>
        <end position="195"/>
    </location>
    <ligand>
        <name>NAD(+)</name>
        <dbReference type="ChEBI" id="CHEBI:57540"/>
    </ligand>
</feature>
<comment type="catalytic activity">
    <reaction evidence="11">
        <text>L-saccharopine + NAD(+) + H2O = L-lysine + 2-oxoglutarate + NADH + H(+)</text>
        <dbReference type="Rhea" id="RHEA:12440"/>
        <dbReference type="ChEBI" id="CHEBI:15377"/>
        <dbReference type="ChEBI" id="CHEBI:15378"/>
        <dbReference type="ChEBI" id="CHEBI:16810"/>
        <dbReference type="ChEBI" id="CHEBI:32551"/>
        <dbReference type="ChEBI" id="CHEBI:57540"/>
        <dbReference type="ChEBI" id="CHEBI:57945"/>
        <dbReference type="ChEBI" id="CHEBI:57951"/>
        <dbReference type="EC" id="1.5.1.7"/>
    </reaction>
</comment>
<sequence length="346" mass="37544">MTHLWVRAESRDHEARVGIMPLGVTELVRQGMRVTVEDSTQRIVPTADYAAAGAEIAPEGSWPEAPLDALIFGLKELPADGTPLRHTHIMFGHAYKGQPDGRVLLDRFRAGGGRLLDLEYLIEEGGRRVAAFGYWAGYAGAAVSLMCWMAQQRGQVMGPVRAVPSQSHLLADLQGDLVQLGTQRPTALIIGALGRVGTGAADLCRDMGVATTKWDMAETASGGPFPEILQHEMFFNCILARPGTPVFVPASAKVADRRLSVIGDIACDPDSDFSPIKVYDRVTTWDAPALRVHDSPVLDVTAIDNLPSLMPLESSQDFADQLLPHLATPESDVWERAAEIFRRAMA</sequence>
<dbReference type="GO" id="GO:0005737">
    <property type="term" value="C:cytoplasm"/>
    <property type="evidence" value="ECO:0007669"/>
    <property type="project" value="TreeGrafter"/>
</dbReference>
<keyword evidence="17" id="KW-1185">Reference proteome</keyword>
<dbReference type="UniPathway" id="UPA00033">
    <property type="reaction ID" value="UER00034"/>
</dbReference>
<dbReference type="InterPro" id="IPR007698">
    <property type="entry name" value="AlaDH/PNT_NAD(H)-bd"/>
</dbReference>
<dbReference type="GO" id="GO:0004754">
    <property type="term" value="F:saccharopine dehydrogenase (NAD+, L-lysine-forming) activity"/>
    <property type="evidence" value="ECO:0007669"/>
    <property type="project" value="UniProtKB-EC"/>
</dbReference>
<keyword evidence="8 13" id="KW-0520">NAD</keyword>
<gene>
    <name evidence="16" type="ORF">SAMN05444339_10830</name>
</gene>
<dbReference type="OrthoDB" id="502334at2"/>
<dbReference type="PANTHER" id="PTHR11133">
    <property type="entry name" value="SACCHAROPINE DEHYDROGENASE"/>
    <property type="match status" value="1"/>
</dbReference>
<evidence type="ECO:0000256" key="12">
    <source>
        <dbReference type="PIRSR" id="PIRSR018250-1"/>
    </source>
</evidence>